<evidence type="ECO:0000313" key="1">
    <source>
        <dbReference type="EMBL" id="KAI4382389.1"/>
    </source>
</evidence>
<dbReference type="Proteomes" id="UP001057402">
    <property type="component" value="Chromosome 3"/>
</dbReference>
<dbReference type="EMBL" id="CM042882">
    <property type="protein sequence ID" value="KAI4382389.1"/>
    <property type="molecule type" value="Genomic_DNA"/>
</dbReference>
<proteinExistence type="predicted"/>
<protein>
    <submittedName>
        <fullName evidence="1">Uncharacterized protein</fullName>
    </submittedName>
</protein>
<comment type="caution">
    <text evidence="1">The sequence shown here is derived from an EMBL/GenBank/DDBJ whole genome shotgun (WGS) entry which is preliminary data.</text>
</comment>
<keyword evidence="2" id="KW-1185">Reference proteome</keyword>
<name>A0ACB9RU85_9MYRT</name>
<evidence type="ECO:0000313" key="2">
    <source>
        <dbReference type="Proteomes" id="UP001057402"/>
    </source>
</evidence>
<gene>
    <name evidence="1" type="ORF">MLD38_008363</name>
</gene>
<organism evidence="1 2">
    <name type="scientific">Melastoma candidum</name>
    <dbReference type="NCBI Taxonomy" id="119954"/>
    <lineage>
        <taxon>Eukaryota</taxon>
        <taxon>Viridiplantae</taxon>
        <taxon>Streptophyta</taxon>
        <taxon>Embryophyta</taxon>
        <taxon>Tracheophyta</taxon>
        <taxon>Spermatophyta</taxon>
        <taxon>Magnoliopsida</taxon>
        <taxon>eudicotyledons</taxon>
        <taxon>Gunneridae</taxon>
        <taxon>Pentapetalae</taxon>
        <taxon>rosids</taxon>
        <taxon>malvids</taxon>
        <taxon>Myrtales</taxon>
        <taxon>Melastomataceae</taxon>
        <taxon>Melastomatoideae</taxon>
        <taxon>Melastomateae</taxon>
        <taxon>Melastoma</taxon>
    </lineage>
</organism>
<sequence length="344" mass="37632">MPSGSTNGAFWCYRCTRFVSPLSPEGGHSLSCPRCSGGFLEQMDSHAFPPPPPFLPPYSPSHRPRLRRLSATAAVAAGGSTSNYNPVVVLRGPTTATETVSESQSAFEFFYDDGSGSGLRPLPSTMSEFLLGSGFDRLLEQLAQLELSGFSRPENPPASKAAVESMPRVAIGLDHLHADLHCAVCKEQFELHDEAREMPCKHMYHQECILPWLATRNSCPVCRHELPTEANNENAEGAVGMTIWRLPGGGFAVGRFRRERETQQPTVYTEVEGGLGGGGRRVQWGTRSSRGSSEERGSGGFGRMVRNFLGFLRGSSEGRSQSSSDSVIGRHVRRRRNRTLVMDD</sequence>
<accession>A0ACB9RU85</accession>
<reference evidence="2" key="1">
    <citation type="journal article" date="2023" name="Front. Plant Sci.">
        <title>Chromosomal-level genome assembly of Melastoma candidum provides insights into trichome evolution.</title>
        <authorList>
            <person name="Zhong Y."/>
            <person name="Wu W."/>
            <person name="Sun C."/>
            <person name="Zou P."/>
            <person name="Liu Y."/>
            <person name="Dai S."/>
            <person name="Zhou R."/>
        </authorList>
    </citation>
    <scope>NUCLEOTIDE SEQUENCE [LARGE SCALE GENOMIC DNA]</scope>
</reference>